<dbReference type="EMBL" id="JBHSSI010000048">
    <property type="protein sequence ID" value="MFC6260953.1"/>
    <property type="molecule type" value="Genomic_DNA"/>
</dbReference>
<keyword evidence="3" id="KW-1185">Reference proteome</keyword>
<keyword evidence="1" id="KW-0812">Transmembrane</keyword>
<accession>A0ABW1TG52</accession>
<sequence length="55" mass="6217">MKKFIPWLLGILVISGVLVYQQLRHLSGFVMLETLVLGIAAILAILHIASFFRHK</sequence>
<evidence type="ECO:0000313" key="3">
    <source>
        <dbReference type="Proteomes" id="UP001596283"/>
    </source>
</evidence>
<dbReference type="RefSeq" id="WP_164510505.1">
    <property type="nucleotide sequence ID" value="NZ_JBHSSI010000048.1"/>
</dbReference>
<evidence type="ECO:0000313" key="2">
    <source>
        <dbReference type="EMBL" id="MFC6260953.1"/>
    </source>
</evidence>
<feature type="transmembrane region" description="Helical" evidence="1">
    <location>
        <begin position="29"/>
        <end position="52"/>
    </location>
</feature>
<name>A0ABW1TG52_9LACO</name>
<comment type="caution">
    <text evidence="2">The sequence shown here is derived from an EMBL/GenBank/DDBJ whole genome shotgun (WGS) entry which is preliminary data.</text>
</comment>
<organism evidence="2 3">
    <name type="scientific">Levilactobacillus fujinensis</name>
    <dbReference type="NCBI Taxonomy" id="2486024"/>
    <lineage>
        <taxon>Bacteria</taxon>
        <taxon>Bacillati</taxon>
        <taxon>Bacillota</taxon>
        <taxon>Bacilli</taxon>
        <taxon>Lactobacillales</taxon>
        <taxon>Lactobacillaceae</taxon>
        <taxon>Levilactobacillus</taxon>
    </lineage>
</organism>
<proteinExistence type="predicted"/>
<protein>
    <submittedName>
        <fullName evidence="2">Uncharacterized protein</fullName>
    </submittedName>
</protein>
<gene>
    <name evidence="2" type="ORF">ACFP1C_08385</name>
</gene>
<keyword evidence="1" id="KW-1133">Transmembrane helix</keyword>
<evidence type="ECO:0000256" key="1">
    <source>
        <dbReference type="SAM" id="Phobius"/>
    </source>
</evidence>
<reference evidence="3" key="1">
    <citation type="journal article" date="2019" name="Int. J. Syst. Evol. Microbiol.">
        <title>The Global Catalogue of Microorganisms (GCM) 10K type strain sequencing project: providing services to taxonomists for standard genome sequencing and annotation.</title>
        <authorList>
            <consortium name="The Broad Institute Genomics Platform"/>
            <consortium name="The Broad Institute Genome Sequencing Center for Infectious Disease"/>
            <person name="Wu L."/>
            <person name="Ma J."/>
        </authorList>
    </citation>
    <scope>NUCLEOTIDE SEQUENCE [LARGE SCALE GENOMIC DNA]</scope>
    <source>
        <strain evidence="3">CCM 8908</strain>
    </source>
</reference>
<dbReference type="Proteomes" id="UP001596283">
    <property type="component" value="Unassembled WGS sequence"/>
</dbReference>
<keyword evidence="1" id="KW-0472">Membrane</keyword>